<dbReference type="OrthoDB" id="6132182at2759"/>
<evidence type="ECO:0000256" key="5">
    <source>
        <dbReference type="ARBA" id="ARBA00022737"/>
    </source>
</evidence>
<feature type="domain" description="VWFA" evidence="11">
    <location>
        <begin position="2812"/>
        <end position="2984"/>
    </location>
</feature>
<feature type="compositionally biased region" description="Gly residues" evidence="9">
    <location>
        <begin position="4391"/>
        <end position="4421"/>
    </location>
</feature>
<feature type="compositionally biased region" description="Basic and acidic residues" evidence="9">
    <location>
        <begin position="4541"/>
        <end position="4550"/>
    </location>
</feature>
<feature type="domain" description="VWFA" evidence="11">
    <location>
        <begin position="1228"/>
        <end position="1406"/>
    </location>
</feature>
<dbReference type="PROSITE" id="PS00280">
    <property type="entry name" value="BPTI_KUNITZ_1"/>
    <property type="match status" value="2"/>
</dbReference>
<keyword evidence="8" id="KW-1015">Disulfide bond</keyword>
<dbReference type="InterPro" id="IPR002035">
    <property type="entry name" value="VWF_A"/>
</dbReference>
<dbReference type="InterPro" id="IPR020901">
    <property type="entry name" value="Prtase_inh_Kunz-CS"/>
</dbReference>
<feature type="domain" description="BPTI/Kunitz inhibitor" evidence="12">
    <location>
        <begin position="5533"/>
        <end position="5583"/>
    </location>
</feature>
<dbReference type="KEGG" id="ccar:109062488"/>
<evidence type="ECO:0000256" key="1">
    <source>
        <dbReference type="ARBA" id="ARBA00004498"/>
    </source>
</evidence>
<dbReference type="SMART" id="SM00131">
    <property type="entry name" value="KU"/>
    <property type="match status" value="2"/>
</dbReference>
<feature type="domain" description="VWFA" evidence="11">
    <location>
        <begin position="1819"/>
        <end position="1995"/>
    </location>
</feature>
<evidence type="ECO:0000313" key="13">
    <source>
        <dbReference type="RefSeq" id="XP_042586366.1"/>
    </source>
</evidence>
<feature type="domain" description="VWFA" evidence="11">
    <location>
        <begin position="3987"/>
        <end position="4163"/>
    </location>
</feature>
<evidence type="ECO:0000256" key="8">
    <source>
        <dbReference type="ARBA" id="ARBA00023157"/>
    </source>
</evidence>
<feature type="domain" description="VWFA" evidence="11">
    <location>
        <begin position="3012"/>
        <end position="3187"/>
    </location>
</feature>
<feature type="domain" description="VWFA" evidence="11">
    <location>
        <begin position="1425"/>
        <end position="1597"/>
    </location>
</feature>
<feature type="domain" description="VWFA" evidence="11">
    <location>
        <begin position="4967"/>
        <end position="5166"/>
    </location>
</feature>
<dbReference type="PROSITE" id="PS50279">
    <property type="entry name" value="BPTI_KUNITZ_2"/>
    <property type="match status" value="2"/>
</dbReference>
<feature type="domain" description="VWFA" evidence="11">
    <location>
        <begin position="3583"/>
        <end position="3759"/>
    </location>
</feature>
<feature type="compositionally biased region" description="Gly residues" evidence="9">
    <location>
        <begin position="4569"/>
        <end position="4578"/>
    </location>
</feature>
<proteinExistence type="predicted"/>
<dbReference type="CDD" id="cd22635">
    <property type="entry name" value="Kunitz_papilin"/>
    <property type="match status" value="1"/>
</dbReference>
<evidence type="ECO:0000256" key="7">
    <source>
        <dbReference type="ARBA" id="ARBA00023119"/>
    </source>
</evidence>
<feature type="domain" description="VWFA" evidence="11">
    <location>
        <begin position="441"/>
        <end position="613"/>
    </location>
</feature>
<feature type="region of interest" description="Disordered" evidence="9">
    <location>
        <begin position="5199"/>
        <end position="5222"/>
    </location>
</feature>
<dbReference type="CDD" id="cd01450">
    <property type="entry name" value="vWFA_subfamily_ECM"/>
    <property type="match status" value="1"/>
</dbReference>
<dbReference type="GO" id="GO:0005581">
    <property type="term" value="C:collagen trimer"/>
    <property type="evidence" value="ECO:0007669"/>
    <property type="project" value="UniProtKB-KW"/>
</dbReference>
<evidence type="ECO:0000256" key="9">
    <source>
        <dbReference type="SAM" id="MobiDB-lite"/>
    </source>
</evidence>
<dbReference type="RefSeq" id="XP_042586366.1">
    <property type="nucleotide sequence ID" value="XM_042730432.1"/>
</dbReference>
<dbReference type="Pfam" id="PF01391">
    <property type="entry name" value="Collagen"/>
    <property type="match status" value="1"/>
</dbReference>
<protein>
    <submittedName>
        <fullName evidence="13">Collagen alpha-3(VI) chain</fullName>
    </submittedName>
</protein>
<feature type="domain" description="VWFA" evidence="11">
    <location>
        <begin position="3394"/>
        <end position="3549"/>
    </location>
</feature>
<keyword evidence="3" id="KW-0272">Extracellular matrix</keyword>
<keyword evidence="6" id="KW-0130">Cell adhesion</keyword>
<comment type="subcellular location">
    <subcellularLocation>
        <location evidence="1">Secreted</location>
        <location evidence="1">Extracellular space</location>
        <location evidence="1">Extracellular matrix</location>
    </subcellularLocation>
</comment>
<keyword evidence="2" id="KW-0964">Secreted</keyword>
<dbReference type="GO" id="GO:0007155">
    <property type="term" value="P:cell adhesion"/>
    <property type="evidence" value="ECO:0007669"/>
    <property type="project" value="UniProtKB-KW"/>
</dbReference>
<dbReference type="InterPro" id="IPR008160">
    <property type="entry name" value="Collagen"/>
</dbReference>
<name>A0A9Q9WMY6_CYPCA</name>
<organism evidence="13">
    <name type="scientific">Cyprinus carpio</name>
    <name type="common">Common carp</name>
    <dbReference type="NCBI Taxonomy" id="7962"/>
    <lineage>
        <taxon>Eukaryota</taxon>
        <taxon>Metazoa</taxon>
        <taxon>Chordata</taxon>
        <taxon>Craniata</taxon>
        <taxon>Vertebrata</taxon>
        <taxon>Euteleostomi</taxon>
        <taxon>Actinopterygii</taxon>
        <taxon>Neopterygii</taxon>
        <taxon>Teleostei</taxon>
        <taxon>Ostariophysi</taxon>
        <taxon>Cypriniformes</taxon>
        <taxon>Cyprinidae</taxon>
        <taxon>Cyprininae</taxon>
        <taxon>Cyprinus</taxon>
    </lineage>
</organism>
<feature type="compositionally biased region" description="Low complexity" evidence="9">
    <location>
        <begin position="4627"/>
        <end position="4637"/>
    </location>
</feature>
<reference evidence="13" key="1">
    <citation type="submission" date="2025-08" db="UniProtKB">
        <authorList>
            <consortium name="RefSeq"/>
        </authorList>
    </citation>
    <scope>IDENTIFICATION</scope>
    <source>
        <tissue evidence="13">Muscle</tissue>
    </source>
</reference>
<dbReference type="CTD" id="1293"/>
<dbReference type="InterPro" id="IPR002223">
    <property type="entry name" value="Kunitz_BPTI"/>
</dbReference>
<evidence type="ECO:0000256" key="6">
    <source>
        <dbReference type="ARBA" id="ARBA00022889"/>
    </source>
</evidence>
<feature type="domain" description="VWFA" evidence="11">
    <location>
        <begin position="1032"/>
        <end position="1204"/>
    </location>
</feature>
<keyword evidence="5" id="KW-0677">Repeat</keyword>
<feature type="domain" description="VWFA" evidence="11">
    <location>
        <begin position="2216"/>
        <end position="2391"/>
    </location>
</feature>
<dbReference type="FunFam" id="4.10.410.10:FF:000040">
    <property type="entry name" value="Serine protease inhibitor, putative"/>
    <property type="match status" value="1"/>
</dbReference>
<evidence type="ECO:0000256" key="4">
    <source>
        <dbReference type="ARBA" id="ARBA00022729"/>
    </source>
</evidence>
<feature type="domain" description="VWFA" evidence="11">
    <location>
        <begin position="1624"/>
        <end position="1796"/>
    </location>
</feature>
<feature type="domain" description="VWFA" evidence="11">
    <location>
        <begin position="4749"/>
        <end position="4890"/>
    </location>
</feature>
<feature type="domain" description="VWFA" evidence="11">
    <location>
        <begin position="640"/>
        <end position="812"/>
    </location>
</feature>
<evidence type="ECO:0000259" key="11">
    <source>
        <dbReference type="PROSITE" id="PS50234"/>
    </source>
</evidence>
<sequence length="5599" mass="610536">MGKSRLLLYALWGVMVFGLFQKLEAQDAPAPADLVLLIDGSESVGAANFPLISDLAVQVIEGLAVGRDAIRVALMLYGADPDIQFYLNSFDNKENVLSAIRGLKYPGSYEANLGAALQEVADRLLGQDAGGRAEEGVPQVLVVISTRESTDDVSQGERALKQASVYTFGIAVGDSATAQLETIATDKSFVLSAPDVRTVASEGDQILQYINGVAQRTIVIQTDFTEALTVGKRDIVFLIDSSMGTIVINAVREFIKKFIDTMPIGPDQVQVGVAMFSTTPRMDINLNSFSSKESLISALAKIKPKPSTEVNIGAALEFVRTNMLTAESGSRIQDQVPQLVLLLTSKKSKDSVQQPADALRQMGVLTLAAGSRAADEAELRQIAFDDSVVFMLKDFRMLQRNPSVIVSPLSTLSGIVVTEGPTDTGTIVDVTTVHTQRVVRDIVFLVDGSNYVGNNQQPVLDFITEVVKRLDVRPERVRIGLMQFAERQHTEFYLKTYNTKQGVLSAIARMRLMGGRALNTGAALQYALANHFQPSAGSRRKERIQQVLVLITGGPSQDEVKRIADSVALAGVLTFAVGAGQVEESFLKTVAFVKDLAYYRRNFADLSGVVDEIMTPLVTVVGETDTPVIEIPSPSIGERDVAFLIDGSDDVRSDFPYIRDFISKVIEPLDIGFDKVRVSVVQHSERPSPNFYLNTYRTKDEVLRAVSGLTLAGGRSLNTGIALTFMKNTILSRTNGGRAGENVPQFLIVLTGGRSRDSVGEPAVALKTEGVVPFGVGVKNADPKQIEAISHNPSFAFNVKEFSQLSTVQERLKNYVNLPDQELKAFLEEGINKRDIVFLLDGSDDSKNGFLAIREFIRRMTEDLDIDQDIVRVAVIQYSEDALTHFLLNTYSSKKAVIYAINGLTAKGGRNLNTGAALQYVRDNVFTAASGSRHQLGVPQLLIVMTGGGSVDDVAGPAEDLKNIGVLSIAIGIKNAVKAELQSIAFSPRFIFNLPAFGELLNIQPDILSFIKSKMGIDPPTIIVELDAAQRDIVFILDGSDDTRDAFKQMCQFVQRVVDKLNIGPNRDRVSVVQYSREPQVHFYLNTHATKQDILNSIESVKHQGGSPLNTGRALDYTKKNIFIASSGSRILEGAPQVLVLVTGGRSQDDVRAPASALKKDQIVTFSIGNQNADVIQLQEISYTPGHTLTVPQFDDLQTIEQKLVSYVKRVPRQPRRLPQTTDAGKRDVVFLIDGTDETKESFSGMQNFVQTLVQKLNVAPNKDRVSVVQYSDDAAFDFLLNTYSSSDDVINNVKHLIHKGGRLRHTGAALQYVKDNLFTAAAGSRLLEGVPQVLILLNSGRSNDEIRGPVKALKDTGVISFSIGTTNADTLELQTISHQPNYFFISDFESILDVQENILALINRLSNQRLPTMTPQVSEFVKRDVAFLIDGSDDSKIGFEGIRNFIQRIVESLNVEEDLDRVAVVQYSRDPTANFYLSSYSTKKEVLNSIRSMRHKSGRPLNTGAALLFIKENIFTQSSGSRRHEGVPQILYLFSGGRSGDDVRTISQSLRENNIKVITIGTSNSDTLELQTMSTIPAYAFSVPDFTSINSIVQKVASILTSGDEIPEQFPTPGGQTLDAGRNIVFLIDGSDDASDKFTAIREFVASLAETFDVGKEKDQIAVVQFSNTAAISFNLNTYSSTSEVADAVRNLKPKGGRPQYIGQALQFVRDSIFTPSVRSRQIGRVSQNLVLVAGGRSRDSPRGPANALKSMGVAIFAIGSRLTDPIEMEAISSKTDYAIAVSDFHDLKNVHQSLMTKLMGGRQKGDREVDGTGFKRDIAFLVDGSDSTRRGFPEIRDFLYNIITNLNVGINNDRISIIQYSNVAVKNFYLNSFLRKEDVLNAVKVLSHKGGRPLNTGSALLYVKENIFISASGSRHKEGIPQILILLTSGKSRESISEAASALKKSGVLIIYGIGGKHSDSYELHTVSSENKVLSLADFSELPKIQTQLLEAIKAIPSYNKKEFIAQSERQRKDVVFLLDGSDGTRNGFPAMKEFVQRMVERLDIAENRDRISVVQYSREAEVHFYLNTHTTKEDILDGVRGLKHKGGRPLYTGAGLQYVRDNVFTASSGSRRLEGVPQILVFLSGGRSSDSVDAAASSLKELGVLTYGIGSRGSDSRELQRISYAPSYALSVSDFSELPNVQEQLLASVQDVAMPVTPTSPTLTADDAIPRKDVVFLLDASDGTRNTFPAMRDFVQRLVEQFNIDANRDRVSVVQYSRDAEVNFYLNTYTTKGEILNSVRGLRHRGGRPLNTGAALQYVRDNVFTASAGSRKQVGVPQILILLSGGRSSDNIDTPASALKQGGILVFGVGTRNSSREVQRIANDPTYAQSINEFSDLPSVQQQFISSLNNVLGQVKPMTTTVPAERKRDVVFLLDGSDGTRSSFPAMRDFVERMVERLNVSENRDRMSVVQYSRDPEAHFYLNTYSGKEDILDTVRGLRHKGGRPLNTGAALQYVRDNVFTASSGSRSVEGVPQLLILLSGGRSSDNVDTPASSLKELGVLIFGIGSRSSDSRELQRIPHEPSYALSVSDFADLPSVQQQIFSNIDTVFVEGTSTTPTTIVEGRRQRRDVVFLLDGSDGTRNGFPAMKEFVQRMVERLDIAENRDRVSVVQYSRDPEVHFYLNTYMTKEDILDGVRGLKHKGGRPLYTGAGLQYVRDNVFTASSGSRRLEGVPQILVFLSGGRSSDSVDAAASSLKELGVLTYGIGSRGSDSRELQRISFDPSYVLTVSDFSELPKVQEQLLASVQAVPIPITPTSPPVTAVYTTPRKDVVFLLDGSDGNRNSFPAMRDFVQRVVEQFNIEANRDRVSVVQYSRDAEVHFYLNSYTTKEDVLDRVRGLRHKGGRPLNTGAALQYVRDNVFTASSGSRRLEGVPQILILLSGGRSFDSVDTAASSLKELGVLTYGIGSRGSDSRELQRISYAPSYALSVSDFSELPNVQEQLLASVQDVAMPVTPTSPTLTADDAIPRKDVVFLLDASDGTRNTFPAMRDFVQRLVEQFNIDANRDRVSVVQYSRDAEVNFYLNTYTTKGEILNSVRGLRHRGGRPLNTGAALQYVRDNVFTASAGSRKQVGVPQILILLSGGRSSDNIDTPASALKQGGILVFGVGTRNSSREVQRIANDPTYAQSINEFSDLPSVQQQFISSLNNVLGQVKPMTTTVPAERKRDVVFLLDGSDGTRSSFPAMRDFVERMVERLNVSENRDRVSVVQYSRDPEAHFYLNTYSGKEDILDTVRGLRHKGGRPLNTGAALQYVRDNVFTASSGSRSVEGVPQLLILLSGGRSSDNVDTPASSLKELGVLIFGIGSRSSDSRELQRISRLSLSLIESQGPKKDIIFVIDGSEGVGREFPIIQEFVRRVVENLNVGENKIRVGVVQYGDSPYADIYLNSHRTKEGVLNGIKELRQRGGRQRNLGRAIDYVNHEVLVSGHGGRKQEGVPQFVVVISGGKATDNIRPSATALKQSGVVPFSIGTRDVDTQELQVTSYVPRFAYTVDDLPGLYTIQDTLITSLTELSSEELAKLRPVYPPETVIPVPEPVPRGDKRDVVFLIDGTTRMRSEFPAIRDMVQRVVEKLNVGLDNVRVSVVQYSDDPKLEFLLNEHSTKEEVRQAIRRMRSKGGNQLNTGQALEYVSRNIYQRSAGSRVEEGVPQFLILVTGGKSNDDVSGPANQLKSSRIAPLAVGAHNADEEELKLISFSPELAYTIRDFQQLPRVEQELLTKVRTMTSDEISAPPTPRVPLSLGRKDIIFLIDGSDSVGQIGVAHIRDFILKVVGQLDVRPDQVRVALVQYGERPKTEFSLNSHDDKRSVISAIKRLRHMGGRGADLAEAIKYVIRNELQASAGVRLEEASQHLVVLTGGRSTSDVSTYGPILKSSHVNCIGIGAENADPRQLAQITTTADDVLQVPAFPNLSNIQNTFITRLNRTIKKEIPTPTPTDEPGPVLPQAKAADIVFLVDGSINLGRDNFKVVMEFILNLIDLFFTERDNLQIGLAHYATDVTNVFYLNTFKNKDDIINAIARAEYKGGREIKTGNAIRYVQETQFVKERGSRKDAGIPQILMVVTGGRSRDDSKSAALALKASGVRIYAVGVGDIEDELNNLGSEATTVARASTFQELSELNEQILETLDDEVKGIGLCTGEKVATRECKLDVLVGFDVAAQNIFAAQKTLETKVATILQRITQMQAISCTSGQVPSIQVGMLAMDSASEPVQLDFTKRYTELIEPFKALRNRGPFVLNGATIKAYADRFKSQPSDRVKVVIHLTDGLDAQYNILKERVELMRSVGVSSFILVGLERVSRFEDAVLLEFGRGFRYTRPLRVNLMDLDYELLEELDNIVERECCSVPCKCNGQRGDRGGVGVPGPKGQPGGQGLRGHPGDEGGPGERGPPGVNGTQGFQGCPGQRGVKGSRGYNGEKGEIGEIGLDGINGEEGTSGIAGPPGDRGNPGERGPKGAKGQAGDVGQTGIRGDPGIPGRDNNQEGQKGDPGDAGPPGEPGVDGNKGGPGETGRRGPDGRRGPPGQAGAPGRPGSDGLPGETGIGGSRGPAGPIGAPGLRGEDGNPGPRGPGGLPGTAGEKGRRGAVGRKGEPGEPGPKGVVGPLGPRGEPGEDGRDGFGIPGPKGRKGDEGFPGFPGPKGEAGDPGSKGGPGPRGNNGQRGTSGEPGGPGQKGDTGYPGPYGLKGDRGPGPVQCDLVKKIRDNCPCCYGAQECPLYPTELAFALDASDGVSRSAFNNMRDTVLRLVSDITIAESNCPRGARVALALYNNEVTTEIRFADTQKKRSLVERVQGLQTQQTRKQRSLDTAMNFVAQNTFKRVRSGFLVRKVAVFFVNGPYTVTQEFSAAALRLYDAGISSVFLLSREDRLLTRALQLNNTALAQIIILPSPGSAEYNNVIKKIMTCHICLDFCAPDQMCGYIPIRGVRDRRDLTTDLDIDMAFVLDSSESTWPSVFTEINQYVALMTEQLEMSPEPASSTHHARVALVQHAPYEYLHNGSGIPISVTFGLTDHKSPHSVRSFLLNKVHQLEGGRALADALEGTVEHVFEKAPHPRHLKVLVLLVTGPVELHEERIIRAATEVKCKRYFIVVMAVGKLFSAGDVRVLAQVASEPSDVFFKRVNRPSGFYDDHIQTFARLLPKYLGLENAFYLSPEVSKKCQQYQSDQPHKFPFSLPKTEEKRQKHQGQQEVHDRKHKETGMEKMHLVNVTSSGFSLQWLSGDSKATHEVTVTRLKDHSLVLSKNVTGSHLSISELEAAETYHVVVNTHSVNGHVASTYKGIVPTKSAHLKVLTVSDVMGVVPTAPLSKPETKSPEQKILNASEMIGMMSTASLSKPEIKSAEQEVLTLSEVMGIAPSAPLSKPEIKSAEQKVPVPSEVIGIVPSSKAEIKTAEQKVPSEAMGIVSSAPLSKPEIINNLMDPCSLDFDTGLPCKDYQAKWYFDRKNGFCTQFWYGGCGGNDNRFDTEADCLKRCMKPVAEPKPSEEHVKAVLPPAPAPAALRSSVNICKLPKEEGSCAKFVLKWHYDPLNGNCTRFWYGGCGGNQNRFDTQDECEKACGKAAPVKQGIIAAVKT</sequence>
<evidence type="ECO:0000256" key="3">
    <source>
        <dbReference type="ARBA" id="ARBA00022530"/>
    </source>
</evidence>
<gene>
    <name evidence="13" type="primary">col6a3</name>
</gene>
<dbReference type="PROSITE" id="PS50234">
    <property type="entry name" value="VWFA"/>
    <property type="match status" value="23"/>
</dbReference>
<dbReference type="FunFam" id="3.40.50.410:FF:000021">
    <property type="entry name" value="Collagen, type VI, alpha 3"/>
    <property type="match status" value="1"/>
</dbReference>
<feature type="domain" description="VWFA" evidence="11">
    <location>
        <begin position="3783"/>
        <end position="3959"/>
    </location>
</feature>
<feature type="domain" description="BPTI/Kunitz inhibitor" evidence="12">
    <location>
        <begin position="5448"/>
        <end position="5499"/>
    </location>
</feature>
<dbReference type="GeneID" id="109062488"/>
<evidence type="ECO:0000256" key="2">
    <source>
        <dbReference type="ARBA" id="ARBA00022525"/>
    </source>
</evidence>
<evidence type="ECO:0000256" key="10">
    <source>
        <dbReference type="SAM" id="SignalP"/>
    </source>
</evidence>
<dbReference type="Pfam" id="PF00014">
    <property type="entry name" value="Kunitz_BPTI"/>
    <property type="match status" value="2"/>
</dbReference>
<feature type="domain" description="VWFA" evidence="11">
    <location>
        <begin position="835"/>
        <end position="1007"/>
    </location>
</feature>
<feature type="compositionally biased region" description="Gly residues" evidence="9">
    <location>
        <begin position="4694"/>
        <end position="4703"/>
    </location>
</feature>
<feature type="domain" description="VWFA" evidence="11">
    <location>
        <begin position="33"/>
        <end position="210"/>
    </location>
</feature>
<dbReference type="Pfam" id="PF00092">
    <property type="entry name" value="VWA"/>
    <property type="match status" value="23"/>
</dbReference>
<dbReference type="CDD" id="cd22629">
    <property type="entry name" value="Kunitz_collagen_alpha3_VI"/>
    <property type="match status" value="1"/>
</dbReference>
<evidence type="ECO:0000259" key="12">
    <source>
        <dbReference type="PROSITE" id="PS50279"/>
    </source>
</evidence>
<feature type="domain" description="VWFA" evidence="11">
    <location>
        <begin position="2612"/>
        <end position="2784"/>
    </location>
</feature>
<dbReference type="GO" id="GO:0004867">
    <property type="term" value="F:serine-type endopeptidase inhibitor activity"/>
    <property type="evidence" value="ECO:0007669"/>
    <property type="project" value="InterPro"/>
</dbReference>
<feature type="compositionally biased region" description="Low complexity" evidence="9">
    <location>
        <begin position="4552"/>
        <end position="4562"/>
    </location>
</feature>
<keyword evidence="7 13" id="KW-0176">Collagen</keyword>
<dbReference type="PANTHER" id="PTHR24020:SF13">
    <property type="entry name" value="COLLAGEN ALPHA-3(VI) CHAIN"/>
    <property type="match status" value="1"/>
</dbReference>
<dbReference type="FunFam" id="4.10.410.10:FF:000020">
    <property type="entry name" value="Collagen, type VI, alpha 3"/>
    <property type="match status" value="1"/>
</dbReference>
<dbReference type="InterPro" id="IPR050525">
    <property type="entry name" value="ECM_Assembly_Org"/>
</dbReference>
<dbReference type="SMART" id="SM00327">
    <property type="entry name" value="VWA"/>
    <property type="match status" value="24"/>
</dbReference>
<dbReference type="PANTHER" id="PTHR24020">
    <property type="entry name" value="COLLAGEN ALPHA"/>
    <property type="match status" value="1"/>
</dbReference>
<feature type="domain" description="VWFA" evidence="11">
    <location>
        <begin position="234"/>
        <end position="409"/>
    </location>
</feature>
<feature type="signal peptide" evidence="10">
    <location>
        <begin position="1"/>
        <end position="25"/>
    </location>
</feature>
<feature type="chain" id="PRO_5040471498" evidence="10">
    <location>
        <begin position="26"/>
        <end position="5599"/>
    </location>
</feature>
<feature type="domain" description="VWFA" evidence="11">
    <location>
        <begin position="3208"/>
        <end position="3398"/>
    </location>
</feature>
<feature type="domain" description="VWFA" evidence="11">
    <location>
        <begin position="2412"/>
        <end position="2584"/>
    </location>
</feature>
<dbReference type="FunFam" id="3.40.50.410:FF:000016">
    <property type="entry name" value="Collagen type VI alpha 3 chain"/>
    <property type="match status" value="1"/>
</dbReference>
<feature type="compositionally biased region" description="Gly residues" evidence="9">
    <location>
        <begin position="4676"/>
        <end position="4685"/>
    </location>
</feature>
<dbReference type="Proteomes" id="UP001155660">
    <property type="component" value="Chromosome B9"/>
</dbReference>
<accession>A0A9Q9WMY6</accession>
<keyword evidence="4 10" id="KW-0732">Signal</keyword>
<feature type="region of interest" description="Disordered" evidence="9">
    <location>
        <begin position="4388"/>
        <end position="4718"/>
    </location>
</feature>
<feature type="domain" description="VWFA" evidence="11">
    <location>
        <begin position="2016"/>
        <end position="2188"/>
    </location>
</feature>
<dbReference type="FunFam" id="3.40.50.410:FF:000003">
    <property type="entry name" value="Collagen type VI alpha 3 chain"/>
    <property type="match status" value="21"/>
</dbReference>